<dbReference type="EMBL" id="CP015378">
    <property type="protein sequence ID" value="ANC77617.1"/>
    <property type="molecule type" value="Genomic_DNA"/>
</dbReference>
<evidence type="ECO:0000259" key="7">
    <source>
        <dbReference type="Pfam" id="PF09335"/>
    </source>
</evidence>
<feature type="transmembrane region" description="Helical" evidence="6">
    <location>
        <begin position="49"/>
        <end position="68"/>
    </location>
</feature>
<evidence type="ECO:0000256" key="1">
    <source>
        <dbReference type="ARBA" id="ARBA00004651"/>
    </source>
</evidence>
<dbReference type="PANTHER" id="PTHR12677">
    <property type="entry name" value="GOLGI APPARATUS MEMBRANE PROTEIN TVP38-RELATED"/>
    <property type="match status" value="1"/>
</dbReference>
<reference evidence="8 9" key="1">
    <citation type="submission" date="2016-04" db="EMBL/GenBank/DDBJ databases">
        <title>Complete genome sequence of Fictibacillus phosphorivorans G25-29, a strain toxic to nematodes.</title>
        <authorList>
            <person name="Zheng Z."/>
        </authorList>
    </citation>
    <scope>NUCLEOTIDE SEQUENCE [LARGE SCALE GENOMIC DNA]</scope>
    <source>
        <strain evidence="8 9">G25-29</strain>
    </source>
</reference>
<sequence length="259" mass="29068">MNLKMQRSTFLYKIVNPDRYGFITHLGILLVSIYLLSQSLATFEPSYKTIFLIIGCSVIFLLIASYSLKWDTFFGKMKTVSIVYSLLMTAVFLTYGLSSLIVTLDNKGLETILNENMELAKLLYFSVCYAQPIILPVPEIVTVVAGSATLGPFTAFILGFIGAVLGILTMFYLSRTFGMKMVQRLVNEKQLDQYHRFVKKNETWILILLFIVPVLPDEIICVGAGVSGVKTRRFIMIAILAKLVTTFSLAYSLGLTELF</sequence>
<evidence type="ECO:0000313" key="8">
    <source>
        <dbReference type="EMBL" id="ANC77617.1"/>
    </source>
</evidence>
<feature type="transmembrane region" description="Helical" evidence="6">
    <location>
        <begin position="153"/>
        <end position="173"/>
    </location>
</feature>
<name>A0A160INE9_9BACL</name>
<dbReference type="GO" id="GO:0005886">
    <property type="term" value="C:plasma membrane"/>
    <property type="evidence" value="ECO:0007669"/>
    <property type="project" value="UniProtKB-SubCell"/>
</dbReference>
<evidence type="ECO:0000256" key="5">
    <source>
        <dbReference type="ARBA" id="ARBA00023136"/>
    </source>
</evidence>
<keyword evidence="2 6" id="KW-1003">Cell membrane</keyword>
<keyword evidence="3 6" id="KW-0812">Transmembrane</keyword>
<dbReference type="Proteomes" id="UP000076623">
    <property type="component" value="Chromosome"/>
</dbReference>
<dbReference type="AlphaFoldDB" id="A0A160INE9"/>
<dbReference type="STRING" id="1221500.ABE65_012750"/>
<dbReference type="InterPro" id="IPR032816">
    <property type="entry name" value="VTT_dom"/>
</dbReference>
<feature type="transmembrane region" description="Helical" evidence="6">
    <location>
        <begin position="122"/>
        <end position="146"/>
    </location>
</feature>
<feature type="transmembrane region" description="Helical" evidence="6">
    <location>
        <begin position="234"/>
        <end position="253"/>
    </location>
</feature>
<keyword evidence="4 6" id="KW-1133">Transmembrane helix</keyword>
<accession>A0A160INE9</accession>
<evidence type="ECO:0000313" key="9">
    <source>
        <dbReference type="Proteomes" id="UP000076623"/>
    </source>
</evidence>
<dbReference type="Pfam" id="PF09335">
    <property type="entry name" value="VTT_dom"/>
    <property type="match status" value="1"/>
</dbReference>
<evidence type="ECO:0000256" key="6">
    <source>
        <dbReference type="RuleBase" id="RU366058"/>
    </source>
</evidence>
<dbReference type="PANTHER" id="PTHR12677:SF59">
    <property type="entry name" value="GOLGI APPARATUS MEMBRANE PROTEIN TVP38-RELATED"/>
    <property type="match status" value="1"/>
</dbReference>
<dbReference type="RefSeq" id="WP_066395503.1">
    <property type="nucleotide sequence ID" value="NZ_CP015378.1"/>
</dbReference>
<feature type="transmembrane region" description="Helical" evidence="6">
    <location>
        <begin position="204"/>
        <end position="227"/>
    </location>
</feature>
<feature type="transmembrane region" description="Helical" evidence="6">
    <location>
        <begin position="20"/>
        <end position="37"/>
    </location>
</feature>
<comment type="similarity">
    <text evidence="6">Belongs to the TVP38/TMEM64 family.</text>
</comment>
<dbReference type="KEGG" id="fpn:ABE65_012750"/>
<gene>
    <name evidence="8" type="ORF">ABE65_012750</name>
</gene>
<comment type="subcellular location">
    <subcellularLocation>
        <location evidence="1 6">Cell membrane</location>
        <topology evidence="1 6">Multi-pass membrane protein</topology>
    </subcellularLocation>
</comment>
<comment type="caution">
    <text evidence="6">Lacks conserved residue(s) required for the propagation of feature annotation.</text>
</comment>
<keyword evidence="9" id="KW-1185">Reference proteome</keyword>
<evidence type="ECO:0000256" key="3">
    <source>
        <dbReference type="ARBA" id="ARBA00022692"/>
    </source>
</evidence>
<proteinExistence type="inferred from homology"/>
<keyword evidence="5 6" id="KW-0472">Membrane</keyword>
<feature type="transmembrane region" description="Helical" evidence="6">
    <location>
        <begin position="80"/>
        <end position="102"/>
    </location>
</feature>
<organism evidence="8 9">
    <name type="scientific">Fictibacillus phosphorivorans</name>
    <dbReference type="NCBI Taxonomy" id="1221500"/>
    <lineage>
        <taxon>Bacteria</taxon>
        <taxon>Bacillati</taxon>
        <taxon>Bacillota</taxon>
        <taxon>Bacilli</taxon>
        <taxon>Bacillales</taxon>
        <taxon>Fictibacillaceae</taxon>
        <taxon>Fictibacillus</taxon>
    </lineage>
</organism>
<evidence type="ECO:0000256" key="4">
    <source>
        <dbReference type="ARBA" id="ARBA00022989"/>
    </source>
</evidence>
<dbReference type="InterPro" id="IPR015414">
    <property type="entry name" value="TMEM64"/>
</dbReference>
<evidence type="ECO:0000256" key="2">
    <source>
        <dbReference type="ARBA" id="ARBA00022475"/>
    </source>
</evidence>
<feature type="domain" description="VTT" evidence="7">
    <location>
        <begin position="137"/>
        <end position="252"/>
    </location>
</feature>
<protein>
    <recommendedName>
        <fullName evidence="6">TVP38/TMEM64 family membrane protein</fullName>
    </recommendedName>
</protein>